<dbReference type="OrthoDB" id="5407653at2759"/>
<dbReference type="SMART" id="SM01416">
    <property type="entry name" value="Ribosomal_L19e"/>
    <property type="match status" value="1"/>
</dbReference>
<feature type="domain" description="Large ribosomal subunit protein eL19" evidence="6">
    <location>
        <begin position="3"/>
        <end position="146"/>
    </location>
</feature>
<dbReference type="Pfam" id="PF25476">
    <property type="entry name" value="Ribosomal_L19e_C"/>
    <property type="match status" value="1"/>
</dbReference>
<comment type="caution">
    <text evidence="7">The sequence shown here is derived from an EMBL/GenBank/DDBJ whole genome shotgun (WGS) entry which is preliminary data.</text>
</comment>
<accession>A0A9Q0R9T3</accession>
<dbReference type="GO" id="GO:0003723">
    <property type="term" value="F:RNA binding"/>
    <property type="evidence" value="ECO:0007669"/>
    <property type="project" value="InterPro"/>
</dbReference>
<dbReference type="InterPro" id="IPR000196">
    <property type="entry name" value="Ribosomal_eL19_dom"/>
</dbReference>
<keyword evidence="3 4" id="KW-0687">Ribonucleoprotein</keyword>
<evidence type="ECO:0000256" key="2">
    <source>
        <dbReference type="ARBA" id="ARBA00022980"/>
    </source>
</evidence>
<evidence type="ECO:0000256" key="3">
    <source>
        <dbReference type="ARBA" id="ARBA00023274"/>
    </source>
</evidence>
<dbReference type="InterPro" id="IPR023638">
    <property type="entry name" value="Ribosomal_eL19_CS"/>
</dbReference>
<dbReference type="Proteomes" id="UP001149090">
    <property type="component" value="Unassembled WGS sequence"/>
</dbReference>
<dbReference type="InterPro" id="IPR035970">
    <property type="entry name" value="60S_ribosomal_eL19_sf"/>
</dbReference>
<dbReference type="SUPFAM" id="SSF48140">
    <property type="entry name" value="Ribosomal protein L19 (L19e)"/>
    <property type="match status" value="1"/>
</dbReference>
<dbReference type="AlphaFoldDB" id="A0A9Q0R9T3"/>
<evidence type="ECO:0000313" key="8">
    <source>
        <dbReference type="Proteomes" id="UP001149090"/>
    </source>
</evidence>
<evidence type="ECO:0000313" key="7">
    <source>
        <dbReference type="EMBL" id="KAJ5071024.1"/>
    </source>
</evidence>
<evidence type="ECO:0000256" key="1">
    <source>
        <dbReference type="ARBA" id="ARBA00011082"/>
    </source>
</evidence>
<dbReference type="CDD" id="cd01417">
    <property type="entry name" value="Ribosomal_L19e_E"/>
    <property type="match status" value="1"/>
</dbReference>
<dbReference type="PANTHER" id="PTHR10722">
    <property type="entry name" value="60S RIBOSOMAL PROTEIN L19"/>
    <property type="match status" value="1"/>
</dbReference>
<feature type="compositionally biased region" description="Basic residues" evidence="5">
    <location>
        <begin position="228"/>
        <end position="246"/>
    </location>
</feature>
<dbReference type="Gene3D" id="1.10.1650.10">
    <property type="match status" value="1"/>
</dbReference>
<comment type="similarity">
    <text evidence="1 4">Belongs to the eukaryotic ribosomal protein eL19 family.</text>
</comment>
<dbReference type="InterPro" id="IPR057259">
    <property type="entry name" value="Ribosomal_L19e"/>
</dbReference>
<evidence type="ECO:0000256" key="5">
    <source>
        <dbReference type="SAM" id="MobiDB-lite"/>
    </source>
</evidence>
<dbReference type="Pfam" id="PF01280">
    <property type="entry name" value="Ribosomal_L19e"/>
    <property type="match status" value="1"/>
</dbReference>
<dbReference type="GO" id="GO:0022625">
    <property type="term" value="C:cytosolic large ribosomal subunit"/>
    <property type="evidence" value="ECO:0007669"/>
    <property type="project" value="InterPro"/>
</dbReference>
<proteinExistence type="inferred from homology"/>
<feature type="compositionally biased region" description="Basic and acidic residues" evidence="5">
    <location>
        <begin position="174"/>
        <end position="227"/>
    </location>
</feature>
<dbReference type="Gene3D" id="1.10.1200.240">
    <property type="match status" value="1"/>
</dbReference>
<dbReference type="FunFam" id="1.10.1650.10:FF:000001">
    <property type="entry name" value="Ribosomal protein L19"/>
    <property type="match status" value="1"/>
</dbReference>
<dbReference type="FunFam" id="1.10.1200.240:FF:000001">
    <property type="entry name" value="Ribosomal protein L19"/>
    <property type="match status" value="1"/>
</dbReference>
<dbReference type="EMBL" id="JAPDFW010000092">
    <property type="protein sequence ID" value="KAJ5071024.1"/>
    <property type="molecule type" value="Genomic_DNA"/>
</dbReference>
<dbReference type="PROSITE" id="PS00526">
    <property type="entry name" value="RIBOSOMAL_L19E"/>
    <property type="match status" value="1"/>
</dbReference>
<dbReference type="GO" id="GO:0006412">
    <property type="term" value="P:translation"/>
    <property type="evidence" value="ECO:0007669"/>
    <property type="project" value="InterPro"/>
</dbReference>
<dbReference type="NCBIfam" id="NF006343">
    <property type="entry name" value="PRK08570.1"/>
    <property type="match status" value="1"/>
</dbReference>
<name>A0A9Q0R9T3_ANAIG</name>
<gene>
    <name evidence="7" type="ORF">M0811_02006</name>
</gene>
<evidence type="ECO:0000259" key="6">
    <source>
        <dbReference type="SMART" id="SM01416"/>
    </source>
</evidence>
<sequence length="246" mass="29479">MASLKLQKRLASSVLGVGKRRVWLDPNEISTLSLANTRQSIRKMYRDGLIVKKPVKIHSRARVRARLIAKRKGRHTGLGKRKGTREARMPTKILWMRRIRALRRLLKKYREKGKIDKHLHHELYMKVKGNVFKNKKSLMEHIVKTKIEKKKEDLLLKQAEARRNRTKRLKEKRRGLLQEVDKQEKPKDKPKDNLIEKPKEQPKKQETKNKAELKKKFQEKKKEIQQKKKERQQKRVQKQKPKPKKK</sequence>
<keyword evidence="2 4" id="KW-0689">Ribosomal protein</keyword>
<protein>
    <recommendedName>
        <fullName evidence="4">Ribosomal protein L19</fullName>
    </recommendedName>
</protein>
<evidence type="ECO:0000256" key="4">
    <source>
        <dbReference type="RuleBase" id="RU000574"/>
    </source>
</evidence>
<keyword evidence="8" id="KW-1185">Reference proteome</keyword>
<dbReference type="InterPro" id="IPR015972">
    <property type="entry name" value="Ribosomal_eL19_dom1"/>
</dbReference>
<dbReference type="InterPro" id="IPR057260">
    <property type="entry name" value="Ribosomal_L19e_C"/>
</dbReference>
<dbReference type="InterPro" id="IPR033935">
    <property type="entry name" value="Ribosomal_eL19_euk"/>
</dbReference>
<feature type="region of interest" description="Disordered" evidence="5">
    <location>
        <begin position="165"/>
        <end position="246"/>
    </location>
</feature>
<organism evidence="7 8">
    <name type="scientific">Anaeramoeba ignava</name>
    <name type="common">Anaerobic marine amoeba</name>
    <dbReference type="NCBI Taxonomy" id="1746090"/>
    <lineage>
        <taxon>Eukaryota</taxon>
        <taxon>Metamonada</taxon>
        <taxon>Anaeramoebidae</taxon>
        <taxon>Anaeramoeba</taxon>
    </lineage>
</organism>
<dbReference type="HAMAP" id="MF_01475">
    <property type="entry name" value="Ribosomal_eL19"/>
    <property type="match status" value="1"/>
</dbReference>
<dbReference type="OMA" id="NRVWIDP"/>
<dbReference type="InterPro" id="IPR039547">
    <property type="entry name" value="Ribosomal_eL19"/>
</dbReference>
<reference evidence="7" key="1">
    <citation type="submission" date="2022-10" db="EMBL/GenBank/DDBJ databases">
        <title>Novel sulphate-reducing endosymbionts in the free-living metamonad Anaeramoeba.</title>
        <authorList>
            <person name="Jerlstrom-Hultqvist J."/>
            <person name="Cepicka I."/>
            <person name="Gallot-Lavallee L."/>
            <person name="Salas-Leiva D."/>
            <person name="Curtis B.A."/>
            <person name="Zahonova K."/>
            <person name="Pipaliya S."/>
            <person name="Dacks J."/>
            <person name="Roger A.J."/>
        </authorList>
    </citation>
    <scope>NUCLEOTIDE SEQUENCE</scope>
    <source>
        <strain evidence="7">BMAN</strain>
    </source>
</reference>
<dbReference type="GO" id="GO:0003735">
    <property type="term" value="F:structural constituent of ribosome"/>
    <property type="evidence" value="ECO:0007669"/>
    <property type="project" value="InterPro"/>
</dbReference>